<evidence type="ECO:0000313" key="2">
    <source>
        <dbReference type="Proteomes" id="UP000887159"/>
    </source>
</evidence>
<dbReference type="EMBL" id="BMAU01021359">
    <property type="protein sequence ID" value="GFY22129.1"/>
    <property type="molecule type" value="Genomic_DNA"/>
</dbReference>
<comment type="caution">
    <text evidence="1">The sequence shown here is derived from an EMBL/GenBank/DDBJ whole genome shotgun (WGS) entry which is preliminary data.</text>
</comment>
<gene>
    <name evidence="1" type="primary">TCB1_257</name>
    <name evidence="1" type="ORF">TNCV_3297721</name>
</gene>
<evidence type="ECO:0000313" key="1">
    <source>
        <dbReference type="EMBL" id="GFY22129.1"/>
    </source>
</evidence>
<name>A0A8X7B8D2_TRICX</name>
<keyword evidence="2" id="KW-1185">Reference proteome</keyword>
<organism evidence="1 2">
    <name type="scientific">Trichonephila clavipes</name>
    <name type="common">Golden silk orbweaver</name>
    <name type="synonym">Nephila clavipes</name>
    <dbReference type="NCBI Taxonomy" id="2585209"/>
    <lineage>
        <taxon>Eukaryota</taxon>
        <taxon>Metazoa</taxon>
        <taxon>Ecdysozoa</taxon>
        <taxon>Arthropoda</taxon>
        <taxon>Chelicerata</taxon>
        <taxon>Arachnida</taxon>
        <taxon>Araneae</taxon>
        <taxon>Araneomorphae</taxon>
        <taxon>Entelegynae</taxon>
        <taxon>Araneoidea</taxon>
        <taxon>Nephilidae</taxon>
        <taxon>Trichonephila</taxon>
    </lineage>
</organism>
<dbReference type="InterPro" id="IPR036397">
    <property type="entry name" value="RNaseH_sf"/>
</dbReference>
<dbReference type="GO" id="GO:0003676">
    <property type="term" value="F:nucleic acid binding"/>
    <property type="evidence" value="ECO:0007669"/>
    <property type="project" value="InterPro"/>
</dbReference>
<protein>
    <submittedName>
        <fullName evidence="1">Transposable element Tcb1 transposase</fullName>
    </submittedName>
</protein>
<dbReference type="Proteomes" id="UP000887159">
    <property type="component" value="Unassembled WGS sequence"/>
</dbReference>
<accession>A0A8X7B8D2</accession>
<proteinExistence type="predicted"/>
<reference evidence="1" key="1">
    <citation type="submission" date="2020-08" db="EMBL/GenBank/DDBJ databases">
        <title>Multicomponent nature underlies the extraordinary mechanical properties of spider dragline silk.</title>
        <authorList>
            <person name="Kono N."/>
            <person name="Nakamura H."/>
            <person name="Mori M."/>
            <person name="Yoshida Y."/>
            <person name="Ohtoshi R."/>
            <person name="Malay A.D."/>
            <person name="Moran D.A.P."/>
            <person name="Tomita M."/>
            <person name="Numata K."/>
            <person name="Arakawa K."/>
        </authorList>
    </citation>
    <scope>NUCLEOTIDE SEQUENCE</scope>
</reference>
<dbReference type="Gene3D" id="3.30.420.10">
    <property type="entry name" value="Ribonuclease H-like superfamily/Ribonuclease H"/>
    <property type="match status" value="1"/>
</dbReference>
<dbReference type="AlphaFoldDB" id="A0A8X7B8D2"/>
<sequence length="132" mass="15093">MASKKLGGKSNTAIHDKNLWPTVKYGRGNQIVWGCMASSGFGKFHFIDCIMNKYVYLDILKRNLRQSASKLGISGHFKLYQDKDSKHTADICKLWVLYHCPSVIKTHAPSPNLNPIEHVWDYSQQKLRAPNF</sequence>